<feature type="signal peptide" evidence="6">
    <location>
        <begin position="1"/>
        <end position="21"/>
    </location>
</feature>
<dbReference type="SUPFAM" id="SSF57535">
    <property type="entry name" value="Complement control module/SCR domain"/>
    <property type="match status" value="9"/>
</dbReference>
<feature type="domain" description="Sushi" evidence="7">
    <location>
        <begin position="211"/>
        <end position="273"/>
    </location>
</feature>
<reference evidence="8" key="1">
    <citation type="submission" date="2021-04" db="EMBL/GenBank/DDBJ databases">
        <authorList>
            <consortium name="Wellcome Sanger Institute Data Sharing"/>
        </authorList>
    </citation>
    <scope>NUCLEOTIDE SEQUENCE [LARGE SCALE GENOMIC DNA]</scope>
</reference>
<dbReference type="OMA" id="PRCRLMK"/>
<accession>A0A671VP16</accession>
<dbReference type="InterPro" id="IPR000436">
    <property type="entry name" value="Sushi_SCR_CCP_dom"/>
</dbReference>
<name>A0A671VP16_SPAAU</name>
<protein>
    <recommendedName>
        <fullName evidence="7">Sushi domain-containing protein</fullName>
    </recommendedName>
</protein>
<feature type="domain" description="Sushi" evidence="7">
    <location>
        <begin position="451"/>
        <end position="513"/>
    </location>
</feature>
<dbReference type="Pfam" id="PF00084">
    <property type="entry name" value="Sushi"/>
    <property type="match status" value="9"/>
</dbReference>
<dbReference type="SMART" id="SM00032">
    <property type="entry name" value="CCP"/>
    <property type="match status" value="9"/>
</dbReference>
<reference evidence="8" key="2">
    <citation type="submission" date="2025-08" db="UniProtKB">
        <authorList>
            <consortium name="Ensembl"/>
        </authorList>
    </citation>
    <scope>IDENTIFICATION</scope>
</reference>
<feature type="disulfide bond" evidence="5">
    <location>
        <begin position="517"/>
        <end position="560"/>
    </location>
</feature>
<keyword evidence="2 5" id="KW-0768">Sushi</keyword>
<dbReference type="Ensembl" id="ENSSAUT00010030342.1">
    <property type="protein sequence ID" value="ENSSAUP00010028763.1"/>
    <property type="gene ID" value="ENSSAUG00010012390.1"/>
</dbReference>
<dbReference type="AlphaFoldDB" id="A0A671VP16"/>
<dbReference type="CDD" id="cd00033">
    <property type="entry name" value="CCP"/>
    <property type="match status" value="7"/>
</dbReference>
<reference evidence="8" key="3">
    <citation type="submission" date="2025-09" db="UniProtKB">
        <authorList>
            <consortium name="Ensembl"/>
        </authorList>
    </citation>
    <scope>IDENTIFICATION</scope>
</reference>
<feature type="domain" description="Sushi" evidence="7">
    <location>
        <begin position="282"/>
        <end position="335"/>
    </location>
</feature>
<keyword evidence="4 5" id="KW-1015">Disulfide bond</keyword>
<evidence type="ECO:0000259" key="7">
    <source>
        <dbReference type="PROSITE" id="PS50923"/>
    </source>
</evidence>
<dbReference type="InterPro" id="IPR051503">
    <property type="entry name" value="ComplSys_Reg/VirEntry_Med"/>
</dbReference>
<feature type="disulfide bond" evidence="5">
    <location>
        <begin position="56"/>
        <end position="83"/>
    </location>
</feature>
<evidence type="ECO:0000256" key="2">
    <source>
        <dbReference type="ARBA" id="ARBA00022659"/>
    </source>
</evidence>
<feature type="disulfide bond" evidence="5">
    <location>
        <begin position="244"/>
        <end position="271"/>
    </location>
</feature>
<feature type="domain" description="Sushi" evidence="7">
    <location>
        <begin position="24"/>
        <end position="85"/>
    </location>
</feature>
<dbReference type="PANTHER" id="PTHR45785">
    <property type="entry name" value="COMPLEMENT FACTOR H-RELATED"/>
    <property type="match status" value="1"/>
</dbReference>
<organism evidence="8 9">
    <name type="scientific">Sparus aurata</name>
    <name type="common">Gilthead sea bream</name>
    <dbReference type="NCBI Taxonomy" id="8175"/>
    <lineage>
        <taxon>Eukaryota</taxon>
        <taxon>Metazoa</taxon>
        <taxon>Chordata</taxon>
        <taxon>Craniata</taxon>
        <taxon>Vertebrata</taxon>
        <taxon>Euteleostomi</taxon>
        <taxon>Actinopterygii</taxon>
        <taxon>Neopterygii</taxon>
        <taxon>Teleostei</taxon>
        <taxon>Neoteleostei</taxon>
        <taxon>Acanthomorphata</taxon>
        <taxon>Eupercaria</taxon>
        <taxon>Spariformes</taxon>
        <taxon>Sparidae</taxon>
        <taxon>Sparus</taxon>
    </lineage>
</organism>
<keyword evidence="9" id="KW-1185">Reference proteome</keyword>
<feature type="disulfide bond" evidence="5">
    <location>
        <begin position="117"/>
        <end position="144"/>
    </location>
</feature>
<feature type="chain" id="PRO_5025369237" description="Sushi domain-containing protein" evidence="6">
    <location>
        <begin position="22"/>
        <end position="631"/>
    </location>
</feature>
<evidence type="ECO:0000256" key="5">
    <source>
        <dbReference type="PROSITE-ProRule" id="PRU00302"/>
    </source>
</evidence>
<dbReference type="Proteomes" id="UP000472265">
    <property type="component" value="Chromosome 11"/>
</dbReference>
<feature type="domain" description="Sushi" evidence="7">
    <location>
        <begin position="86"/>
        <end position="146"/>
    </location>
</feature>
<dbReference type="GeneTree" id="ENSGT00940000154386"/>
<dbReference type="PANTHER" id="PTHR45785:SF2">
    <property type="entry name" value="COMPLEMENT FACTOR H-RELATED"/>
    <property type="match status" value="1"/>
</dbReference>
<feature type="domain" description="Sushi" evidence="7">
    <location>
        <begin position="337"/>
        <end position="395"/>
    </location>
</feature>
<evidence type="ECO:0000256" key="4">
    <source>
        <dbReference type="ARBA" id="ARBA00023157"/>
    </source>
</evidence>
<dbReference type="PROSITE" id="PS50923">
    <property type="entry name" value="SUSHI"/>
    <property type="match status" value="8"/>
</dbReference>
<proteinExistence type="predicted"/>
<keyword evidence="3 6" id="KW-0732">Signal</keyword>
<dbReference type="InterPro" id="IPR035976">
    <property type="entry name" value="Sushi/SCR/CCP_sf"/>
</dbReference>
<evidence type="ECO:0000256" key="6">
    <source>
        <dbReference type="SAM" id="SignalP"/>
    </source>
</evidence>
<evidence type="ECO:0000313" key="9">
    <source>
        <dbReference type="Proteomes" id="UP000472265"/>
    </source>
</evidence>
<dbReference type="Gene3D" id="2.10.70.10">
    <property type="entry name" value="Complement Module, domain 1"/>
    <property type="match status" value="10"/>
</dbReference>
<feature type="disulfide bond" evidence="5">
    <location>
        <begin position="339"/>
        <end position="382"/>
    </location>
</feature>
<sequence>MRSSLILLFLQLWGNVQVSVSQNVTCTELPYVPHAYLSEETERAQYLEGHVIHFTCEMGYISGPTIRYVCTNGGWVDIHKGPCYLRPCELPDDTPNGYYQLIHGAEFVFGSTIKYFCNEGYQMMSRVDTRTCMLNKWSNHVPICEALSCEPPPADGRIKINGLLDNEEPILPDRFLTFGCDDPGTYLNGSSMLICGKDGKWDKPFPSCEDITCQVKEMHNHLSVAGLSTANKTVKSGHTIWFQCNSPYILDGSEAIECLQSGEWSAPFPTCTKKCEVTGVPNNVHITPNVRNNHVRTGQKLRFTCRYRGHFLRGDAVVECLADGQWSAPFPTCGDPLGCDSPPPLVDGDIKGSFRFQYSHGERVEYICQNLYEMSGDPFQTCENGKWLGTMRCLKVLCDKPDIQDADIIHNEKESYSDKEQVQFECKNGLEKRFTVTCEQGNWIEIQSCAAECQITGVPENVIITPNVQNNQLRSGQQLRFACRHPGHFLRGNAAVECLAHGQWSAPFPTCGDPLGCNNPPTLADGDIKESLQDHYSHNERVEYICQNFYQMEGEPYQTCINGEWFGKMRCLRPCTVDAEAMRRHNIAFKYRHADKLYAPHNDQIEFSCVRGKSSMRSRCIDGVMHLPTCF</sequence>
<feature type="domain" description="Sushi" evidence="7">
    <location>
        <begin position="515"/>
        <end position="573"/>
    </location>
</feature>
<feature type="domain" description="Sushi" evidence="7">
    <location>
        <begin position="147"/>
        <end position="210"/>
    </location>
</feature>
<evidence type="ECO:0000256" key="3">
    <source>
        <dbReference type="ARBA" id="ARBA00022729"/>
    </source>
</evidence>
<comment type="subcellular location">
    <subcellularLocation>
        <location evidence="1">Virion</location>
    </subcellularLocation>
</comment>
<comment type="caution">
    <text evidence="5">Lacks conserved residue(s) required for the propagation of feature annotation.</text>
</comment>
<evidence type="ECO:0000313" key="8">
    <source>
        <dbReference type="Ensembl" id="ENSSAUP00010028763.1"/>
    </source>
</evidence>
<evidence type="ECO:0000256" key="1">
    <source>
        <dbReference type="ARBA" id="ARBA00004328"/>
    </source>
</evidence>